<dbReference type="GO" id="GO:0005634">
    <property type="term" value="C:nucleus"/>
    <property type="evidence" value="ECO:0007669"/>
    <property type="project" value="UniProtKB-SubCell"/>
</dbReference>
<sequence>MQVECNSTQAATNESPAGASTSATVGTSGASAKCITTTNVNKSSKQQRGALKDVGILKREDFDGGPVSLDEIVCGLYLGNLTAATHMMTLKIYRITHILTLDSVPLPQHITEASFLTTKYVQISDMKKEDILHHLDSCTEFIESALAQEGNVLVHCYYGVSRSSAAVIAFIMKSRHLDYQAAFEMVRKRRRFVQPNIGFVYQLKLYGSMGCKIDTQYQPYKIYRLRLAGDQVLKAKILPQSFNSLIQADPAVTQENPEPIVYRCRKCRRVLASKAHILQHDNRSLITQTPPKASGSNIASNNGTTAPQASRLLEKIAVEILKTYTPTDTESQSLVCRNIIFVEPIAWMRNITHNTQGRLNCPKCEQKVGNFSWINGCQCPCGEVVTPAFYLIPSRVELSKAVQNVQTTL</sequence>
<dbReference type="EMBL" id="GAMC01007563">
    <property type="protein sequence ID" value="JAB98992.1"/>
    <property type="molecule type" value="mRNA"/>
</dbReference>
<dbReference type="FunFam" id="3.90.190.10:FF:000056">
    <property type="entry name" value="Dual specificity phosphatase 12"/>
    <property type="match status" value="1"/>
</dbReference>
<comment type="catalytic activity">
    <reaction evidence="9">
        <text>O-phospho-L-threonyl-[protein] + H2O = L-threonyl-[protein] + phosphate</text>
        <dbReference type="Rhea" id="RHEA:47004"/>
        <dbReference type="Rhea" id="RHEA-COMP:11060"/>
        <dbReference type="Rhea" id="RHEA-COMP:11605"/>
        <dbReference type="ChEBI" id="CHEBI:15377"/>
        <dbReference type="ChEBI" id="CHEBI:30013"/>
        <dbReference type="ChEBI" id="CHEBI:43474"/>
        <dbReference type="ChEBI" id="CHEBI:61977"/>
        <dbReference type="EC" id="3.1.3.16"/>
    </reaction>
</comment>
<evidence type="ECO:0000313" key="15">
    <source>
        <dbReference type="EMBL" id="JAB98993.1"/>
    </source>
</evidence>
<dbReference type="GO" id="GO:0004722">
    <property type="term" value="F:protein serine/threonine phosphatase activity"/>
    <property type="evidence" value="ECO:0007669"/>
    <property type="project" value="UniProtKB-EC"/>
</dbReference>
<dbReference type="InterPro" id="IPR016130">
    <property type="entry name" value="Tyr_Pase_AS"/>
</dbReference>
<name>W8BQB5_CERCA</name>
<dbReference type="PANTHER" id="PTHR45848">
    <property type="entry name" value="DUAL SPECIFICITY PROTEIN PHOSPHATASE 12 FAMILY MEMBER"/>
    <property type="match status" value="1"/>
</dbReference>
<feature type="compositionally biased region" description="Polar residues" evidence="12">
    <location>
        <begin position="1"/>
        <end position="14"/>
    </location>
</feature>
<dbReference type="Pfam" id="PF00782">
    <property type="entry name" value="DSPc"/>
    <property type="match status" value="1"/>
</dbReference>
<dbReference type="PIRSF" id="PIRSF000941">
    <property type="entry name" value="DUSP12"/>
    <property type="match status" value="1"/>
</dbReference>
<dbReference type="PROSITE" id="PS00383">
    <property type="entry name" value="TYR_PHOSPHATASE_1"/>
    <property type="match status" value="1"/>
</dbReference>
<gene>
    <name evidence="15" type="primary">DUS12</name>
</gene>
<feature type="domain" description="Tyrosine-protein phosphatase" evidence="13">
    <location>
        <begin position="65"/>
        <end position="212"/>
    </location>
</feature>
<evidence type="ECO:0000256" key="11">
    <source>
        <dbReference type="PIRSR" id="PIRSR000941-50"/>
    </source>
</evidence>
<dbReference type="CTD" id="32963"/>
<dbReference type="PROSITE" id="PS50054">
    <property type="entry name" value="TYR_PHOSPHATASE_DUAL"/>
    <property type="match status" value="1"/>
</dbReference>
<feature type="region of interest" description="Disordered" evidence="12">
    <location>
        <begin position="1"/>
        <end position="26"/>
    </location>
</feature>
<dbReference type="GO" id="GO:0005737">
    <property type="term" value="C:cytoplasm"/>
    <property type="evidence" value="ECO:0007669"/>
    <property type="project" value="UniProtKB-SubCell"/>
</dbReference>
<comment type="subcellular location">
    <subcellularLocation>
        <location evidence="2">Cytoplasm</location>
    </subcellularLocation>
    <subcellularLocation>
        <location evidence="1">Nucleus</location>
    </subcellularLocation>
</comment>
<evidence type="ECO:0000256" key="2">
    <source>
        <dbReference type="ARBA" id="ARBA00004496"/>
    </source>
</evidence>
<evidence type="ECO:0000259" key="14">
    <source>
        <dbReference type="PROSITE" id="PS50056"/>
    </source>
</evidence>
<organism evidence="15">
    <name type="scientific">Ceratitis capitata</name>
    <name type="common">Mediterranean fruit fly</name>
    <name type="synonym">Tephritis capitata</name>
    <dbReference type="NCBI Taxonomy" id="7213"/>
    <lineage>
        <taxon>Eukaryota</taxon>
        <taxon>Metazoa</taxon>
        <taxon>Ecdysozoa</taxon>
        <taxon>Arthropoda</taxon>
        <taxon>Hexapoda</taxon>
        <taxon>Insecta</taxon>
        <taxon>Pterygota</taxon>
        <taxon>Neoptera</taxon>
        <taxon>Endopterygota</taxon>
        <taxon>Diptera</taxon>
        <taxon>Brachycera</taxon>
        <taxon>Muscomorpha</taxon>
        <taxon>Tephritoidea</taxon>
        <taxon>Tephritidae</taxon>
        <taxon>Ceratitis</taxon>
        <taxon>Ceratitis</taxon>
    </lineage>
</organism>
<evidence type="ECO:0000256" key="9">
    <source>
        <dbReference type="ARBA" id="ARBA00048336"/>
    </source>
</evidence>
<accession>W8BQB5</accession>
<dbReference type="KEGG" id="ccat:101462647"/>
<dbReference type="OrthoDB" id="2017893at2759"/>
<evidence type="ECO:0000256" key="5">
    <source>
        <dbReference type="ARBA" id="ARBA00022801"/>
    </source>
</evidence>
<protein>
    <submittedName>
        <fullName evidence="15">Dual specificity protein phosphatase 12</fullName>
    </submittedName>
</protein>
<evidence type="ECO:0000256" key="12">
    <source>
        <dbReference type="SAM" id="MobiDB-lite"/>
    </source>
</evidence>
<dbReference type="SMART" id="SM00195">
    <property type="entry name" value="DSPc"/>
    <property type="match status" value="1"/>
</dbReference>
<comment type="catalytic activity">
    <reaction evidence="8">
        <text>O-phospho-L-seryl-[protein] + H2O = L-seryl-[protein] + phosphate</text>
        <dbReference type="Rhea" id="RHEA:20629"/>
        <dbReference type="Rhea" id="RHEA-COMP:9863"/>
        <dbReference type="Rhea" id="RHEA-COMP:11604"/>
        <dbReference type="ChEBI" id="CHEBI:15377"/>
        <dbReference type="ChEBI" id="CHEBI:29999"/>
        <dbReference type="ChEBI" id="CHEBI:43474"/>
        <dbReference type="ChEBI" id="CHEBI:83421"/>
        <dbReference type="EC" id="3.1.3.16"/>
    </reaction>
</comment>
<comment type="similarity">
    <text evidence="3">Belongs to the protein-tyrosine phosphatase family. Non-receptor class dual specificity subfamily.</text>
</comment>
<dbReference type="Gene3D" id="3.90.190.10">
    <property type="entry name" value="Protein tyrosine phosphatase superfamily"/>
    <property type="match status" value="1"/>
</dbReference>
<feature type="active site" description="Phosphocysteine intermediate" evidence="11">
    <location>
        <position position="156"/>
    </location>
</feature>
<evidence type="ECO:0000256" key="3">
    <source>
        <dbReference type="ARBA" id="ARBA00008601"/>
    </source>
</evidence>
<dbReference type="GeneID" id="101462647"/>
<keyword evidence="5" id="KW-0378">Hydrolase</keyword>
<keyword evidence="4" id="KW-0963">Cytoplasm</keyword>
<comment type="catalytic activity">
    <reaction evidence="10">
        <text>O-phospho-L-tyrosyl-[protein] + H2O = L-tyrosyl-[protein] + phosphate</text>
        <dbReference type="Rhea" id="RHEA:10684"/>
        <dbReference type="Rhea" id="RHEA-COMP:10136"/>
        <dbReference type="Rhea" id="RHEA-COMP:20101"/>
        <dbReference type="ChEBI" id="CHEBI:15377"/>
        <dbReference type="ChEBI" id="CHEBI:43474"/>
        <dbReference type="ChEBI" id="CHEBI:46858"/>
        <dbReference type="ChEBI" id="CHEBI:61978"/>
        <dbReference type="EC" id="3.1.3.48"/>
    </reaction>
</comment>
<dbReference type="EMBL" id="GAMC01007562">
    <property type="protein sequence ID" value="JAB98993.1"/>
    <property type="molecule type" value="mRNA"/>
</dbReference>
<dbReference type="InterPro" id="IPR000387">
    <property type="entry name" value="Tyr_Pase_dom"/>
</dbReference>
<keyword evidence="7" id="KW-0539">Nucleus</keyword>
<evidence type="ECO:0000256" key="8">
    <source>
        <dbReference type="ARBA" id="ARBA00047761"/>
    </source>
</evidence>
<evidence type="ECO:0000259" key="13">
    <source>
        <dbReference type="PROSITE" id="PS50054"/>
    </source>
</evidence>
<feature type="region of interest" description="Disordered" evidence="12">
    <location>
        <begin position="286"/>
        <end position="305"/>
    </location>
</feature>
<keyword evidence="6" id="KW-0904">Protein phosphatase</keyword>
<dbReference type="InterPro" id="IPR016278">
    <property type="entry name" value="DUSP12"/>
</dbReference>
<reference evidence="15" key="1">
    <citation type="submission" date="2013-07" db="EMBL/GenBank/DDBJ databases">
        <authorList>
            <person name="Geib S."/>
        </authorList>
    </citation>
    <scope>NUCLEOTIDE SEQUENCE</scope>
</reference>
<evidence type="ECO:0000256" key="7">
    <source>
        <dbReference type="ARBA" id="ARBA00023242"/>
    </source>
</evidence>
<dbReference type="SUPFAM" id="SSF52799">
    <property type="entry name" value="(Phosphotyrosine protein) phosphatases II"/>
    <property type="match status" value="1"/>
</dbReference>
<dbReference type="AlphaFoldDB" id="W8BQB5"/>
<feature type="compositionally biased region" description="Low complexity" evidence="12">
    <location>
        <begin position="15"/>
        <end position="26"/>
    </location>
</feature>
<evidence type="ECO:0000256" key="4">
    <source>
        <dbReference type="ARBA" id="ARBA00022490"/>
    </source>
</evidence>
<dbReference type="InterPro" id="IPR020422">
    <property type="entry name" value="TYR_PHOSPHATASE_DUAL_dom"/>
</dbReference>
<dbReference type="PROSITE" id="PS50056">
    <property type="entry name" value="TYR_PHOSPHATASE_2"/>
    <property type="match status" value="1"/>
</dbReference>
<dbReference type="InterPro" id="IPR029021">
    <property type="entry name" value="Prot-tyrosine_phosphatase-like"/>
</dbReference>
<proteinExistence type="evidence at transcript level"/>
<reference evidence="15" key="2">
    <citation type="journal article" date="2014" name="BMC Genomics">
        <title>A genomic perspective to assessing quality of mass-reared SIT flies used in Mediterranean fruit fly (Ceratitis capitata) eradication in California.</title>
        <authorList>
            <person name="Calla B."/>
            <person name="Hall B."/>
            <person name="Hou S."/>
            <person name="Geib S.M."/>
        </authorList>
    </citation>
    <scope>NUCLEOTIDE SEQUENCE</scope>
</reference>
<dbReference type="GO" id="GO:0008138">
    <property type="term" value="F:protein tyrosine/serine/threonine phosphatase activity"/>
    <property type="evidence" value="ECO:0007669"/>
    <property type="project" value="InterPro"/>
</dbReference>
<dbReference type="CDD" id="cd14498">
    <property type="entry name" value="DSP"/>
    <property type="match status" value="1"/>
</dbReference>
<evidence type="ECO:0000256" key="6">
    <source>
        <dbReference type="ARBA" id="ARBA00022912"/>
    </source>
</evidence>
<dbReference type="PANTHER" id="PTHR45848:SF4">
    <property type="entry name" value="DUAL SPECIFICITY PROTEIN PHOSPHATASE 12"/>
    <property type="match status" value="1"/>
</dbReference>
<evidence type="ECO:0000256" key="1">
    <source>
        <dbReference type="ARBA" id="ARBA00004123"/>
    </source>
</evidence>
<evidence type="ECO:0000256" key="10">
    <source>
        <dbReference type="ARBA" id="ARBA00051722"/>
    </source>
</evidence>
<feature type="domain" description="Tyrosine specific protein phosphatases" evidence="14">
    <location>
        <begin position="129"/>
        <end position="190"/>
    </location>
</feature>
<dbReference type="InterPro" id="IPR000340">
    <property type="entry name" value="Dual-sp_phosphatase_cat-dom"/>
</dbReference>
<dbReference type="GO" id="GO:0004725">
    <property type="term" value="F:protein tyrosine phosphatase activity"/>
    <property type="evidence" value="ECO:0007669"/>
    <property type="project" value="UniProtKB-EC"/>
</dbReference>